<organism evidence="3 4">
    <name type="scientific">Salinibacter ruber</name>
    <dbReference type="NCBI Taxonomy" id="146919"/>
    <lineage>
        <taxon>Bacteria</taxon>
        <taxon>Pseudomonadati</taxon>
        <taxon>Rhodothermota</taxon>
        <taxon>Rhodothermia</taxon>
        <taxon>Rhodothermales</taxon>
        <taxon>Salinibacteraceae</taxon>
        <taxon>Salinibacter</taxon>
    </lineage>
</organism>
<dbReference type="InterPro" id="IPR011979">
    <property type="entry name" value="Antitox_Xre"/>
</dbReference>
<protein>
    <submittedName>
        <fullName evidence="3">Toxin-antitoxin system antitoxin component (TIGR02293 family)</fullName>
    </submittedName>
</protein>
<evidence type="ECO:0000313" key="4">
    <source>
        <dbReference type="Proteomes" id="UP001155034"/>
    </source>
</evidence>
<proteinExistence type="predicted"/>
<dbReference type="InterPro" id="IPR046847">
    <property type="entry name" value="Xre-like_HTH"/>
</dbReference>
<dbReference type="EMBL" id="JANTYZ010000002">
    <property type="protein sequence ID" value="MCS3864662.1"/>
    <property type="molecule type" value="Genomic_DNA"/>
</dbReference>
<gene>
    <name evidence="3" type="ORF">GGP82_001208</name>
</gene>
<dbReference type="Proteomes" id="UP001155034">
    <property type="component" value="Unassembled WGS sequence"/>
</dbReference>
<dbReference type="InterPro" id="IPR024467">
    <property type="entry name" value="Xre/MbcA/ParS-like_toxin-bd"/>
</dbReference>
<dbReference type="GO" id="GO:0003677">
    <property type="term" value="F:DNA binding"/>
    <property type="evidence" value="ECO:0007669"/>
    <property type="project" value="InterPro"/>
</dbReference>
<sequence length="135" mass="14639">MADQTGAQKSSGLAVPAADRVRSGLSPGVLSDIKEVVGLSWEDLEGVLGVSARTLQRRRERSENLTPAESDRLWRLLHVWDRATEVLGSESAARKWLAAPHDLLGGDSPLERLDTEPGLREVEDMLTVIDETGAA</sequence>
<comment type="caution">
    <text evidence="3">The sequence shown here is derived from an EMBL/GenBank/DDBJ whole genome shotgun (WGS) entry which is preliminary data.</text>
</comment>
<evidence type="ECO:0000313" key="3">
    <source>
        <dbReference type="EMBL" id="MCS3864662.1"/>
    </source>
</evidence>
<name>A0A9X2U221_9BACT</name>
<dbReference type="NCBIfam" id="TIGR02293">
    <property type="entry name" value="TAS_TIGR02293"/>
    <property type="match status" value="1"/>
</dbReference>
<feature type="domain" description="Antitoxin Xre-like helix-turn-helix" evidence="2">
    <location>
        <begin position="18"/>
        <end position="77"/>
    </location>
</feature>
<dbReference type="Pfam" id="PF20432">
    <property type="entry name" value="Xre-like-HTH"/>
    <property type="match status" value="1"/>
</dbReference>
<evidence type="ECO:0000259" key="1">
    <source>
        <dbReference type="Pfam" id="PF09722"/>
    </source>
</evidence>
<evidence type="ECO:0000259" key="2">
    <source>
        <dbReference type="Pfam" id="PF20432"/>
    </source>
</evidence>
<feature type="domain" description="Antitoxin Xre/MbcA/ParS-like toxin-binding" evidence="1">
    <location>
        <begin position="83"/>
        <end position="129"/>
    </location>
</feature>
<dbReference type="Pfam" id="PF09722">
    <property type="entry name" value="Xre_MbcA_ParS_C"/>
    <property type="match status" value="1"/>
</dbReference>
<accession>A0A9X2U221</accession>
<dbReference type="AlphaFoldDB" id="A0A9X2U221"/>
<dbReference type="RefSeq" id="WP_259060215.1">
    <property type="nucleotide sequence ID" value="NZ_JANTZD010000002.1"/>
</dbReference>
<reference evidence="3" key="1">
    <citation type="submission" date="2022-08" db="EMBL/GenBank/DDBJ databases">
        <title>Genomic Encyclopedia of Type Strains, Phase V (KMG-V): Genome sequencing to study the core and pangenomes of soil and plant-associated prokaryotes.</title>
        <authorList>
            <person name="Whitman W."/>
        </authorList>
    </citation>
    <scope>NUCLEOTIDE SEQUENCE</scope>
    <source>
        <strain evidence="3">SP2016B</strain>
    </source>
</reference>